<evidence type="ECO:0000259" key="2">
    <source>
        <dbReference type="Pfam" id="PF14028"/>
    </source>
</evidence>
<dbReference type="Pfam" id="PF04738">
    <property type="entry name" value="Lant_dehydr_N"/>
    <property type="match status" value="1"/>
</dbReference>
<dbReference type="AlphaFoldDB" id="A0A345HK64"/>
<evidence type="ECO:0000259" key="1">
    <source>
        <dbReference type="Pfam" id="PF04738"/>
    </source>
</evidence>
<protein>
    <submittedName>
        <fullName evidence="3">Lanthionine biosynthesis protein LanB</fullName>
    </submittedName>
</protein>
<keyword evidence="4" id="KW-1185">Reference proteome</keyword>
<sequence>MDSRNGGSLYRCADTALVRAARHVRLPLPAWPDFSDESPAQQLRWQTWLREVWPMAEVAEIIEQASPSLARQVDMLCSAVAPEPRQLRSALVSVIRYVLRMTGRATPHGLFAGIAPAYFGPEPEWTWGERHRAVARADGAWTADMVRRLEARPEFLRRLPVMANTTAYVRGDRLIVPCPPRSGRTESSPSAEVSLRFTSALRIVMEASQSPIRCDELVGGVKAAFPDVAAHRVESLVTSLVECGGLISSLHAPSATLDALDHLVRQADAADVPQVADLVEELREVRDGMAQHNQTLAPADGRRLRAALREKMTTLSTVKDQPVAVDMRMACSLTLPPQVAREAEKAATVLARLTAFPFGTPAWQDFHNRFFERYGIGSLVPLRDVVDADAGLGFPAGYRDAEPEWREALTTREQRLFSLAQTAALDGRDEIRLDEEMIRTLTVGDQATMRVPPHLELRFHIHAASQAALADGDFTLKAVVPSRGIGTTSGRALGLLGPDDRARATAVLEHLPVTAPGSLPTQLSFAPLDRGDANVTRVPELLPTVISLAEHRPVDERTVTLDDLAVGCDRSRLFLVSRSRGCLLDPMTLHALDPRAHTPPLARFLAEISRSQSAVLTPFPWASAAALPYLPRVRHGRTILSPARWRLDRSELPGRRATWEKWRKAVDEWRTRRRTPYAVALTEGDQLLPLDLGESAHLALLRTHLETSEFAVLTEAGSDGDWFGGRAHEIVVPMTAARPSQWPTIPPVTADRLLTRDHGHLPGTSPWLLVTLYGHVERHAEILARHLPDLLDQWDEPPMWWYMRYRDPRWHLRLRIAIPGPRDFGPAANRISAWAAGLRRAGLLNDMRFATSYPETGRWGTGPLMGMAEEIFAADSRALAVQFAQSGCAGRQVLAAVNFVSLATAFNGGTAKGMDWLITYGRITDPRPLDRTLLSEAVHLADPTDDWAALRAAPGGAAIAHAWRERDDALARYRGRLHEADGMDPDMILDSLLHAHHIRAAGIDKDDERICVRLARAAAMAWKHGGNHHGTA</sequence>
<dbReference type="Pfam" id="PF14028">
    <property type="entry name" value="Lant_dehydr_C"/>
    <property type="match status" value="1"/>
</dbReference>
<dbReference type="NCBIfam" id="TIGR03891">
    <property type="entry name" value="thiopep_ocin"/>
    <property type="match status" value="1"/>
</dbReference>
<dbReference type="KEGG" id="spad:DVK44_04650"/>
<name>A0A345HK64_9ACTN</name>
<gene>
    <name evidence="3" type="ORF">DVK44_04650</name>
</gene>
<accession>A0A345HK64</accession>
<reference evidence="4" key="1">
    <citation type="submission" date="2018-07" db="EMBL/GenBank/DDBJ databases">
        <authorList>
            <person name="Zhao J."/>
        </authorList>
    </citation>
    <scope>NUCLEOTIDE SEQUENCE [LARGE SCALE GENOMIC DNA]</scope>
    <source>
        <strain evidence="4">GSSD-12</strain>
    </source>
</reference>
<dbReference type="EMBL" id="CP031194">
    <property type="protein sequence ID" value="AXG77088.1"/>
    <property type="molecule type" value="Genomic_DNA"/>
</dbReference>
<dbReference type="InterPro" id="IPR023809">
    <property type="entry name" value="Thiopep_bacteriocin_synth_dom"/>
</dbReference>
<dbReference type="Proteomes" id="UP000253868">
    <property type="component" value="Chromosome"/>
</dbReference>
<organism evidence="3 4">
    <name type="scientific">Streptomyces paludis</name>
    <dbReference type="NCBI Taxonomy" id="2282738"/>
    <lineage>
        <taxon>Bacteria</taxon>
        <taxon>Bacillati</taxon>
        <taxon>Actinomycetota</taxon>
        <taxon>Actinomycetes</taxon>
        <taxon>Kitasatosporales</taxon>
        <taxon>Streptomycetaceae</taxon>
        <taxon>Streptomyces</taxon>
    </lineage>
</organism>
<evidence type="ECO:0000313" key="3">
    <source>
        <dbReference type="EMBL" id="AXG77088.1"/>
    </source>
</evidence>
<proteinExistence type="predicted"/>
<dbReference type="InterPro" id="IPR006827">
    <property type="entry name" value="Lant_deHydtase_N"/>
</dbReference>
<evidence type="ECO:0000313" key="4">
    <source>
        <dbReference type="Proteomes" id="UP000253868"/>
    </source>
</evidence>
<feature type="domain" description="Lantibiotic dehydratase N-terminal" evidence="1">
    <location>
        <begin position="56"/>
        <end position="701"/>
    </location>
</feature>
<dbReference type="RefSeq" id="WP_114658458.1">
    <property type="nucleotide sequence ID" value="NZ_CP031194.1"/>
</dbReference>
<dbReference type="OrthoDB" id="1273722at2"/>
<feature type="domain" description="Thiopeptide-type bacteriocin biosynthesis" evidence="2">
    <location>
        <begin position="767"/>
        <end position="1017"/>
    </location>
</feature>